<accession>A0A0E9RJ15</accession>
<evidence type="ECO:0000256" key="1">
    <source>
        <dbReference type="SAM" id="MobiDB-lite"/>
    </source>
</evidence>
<name>A0A0E9RJ15_ANGAN</name>
<evidence type="ECO:0000313" key="2">
    <source>
        <dbReference type="EMBL" id="JAH28772.1"/>
    </source>
</evidence>
<dbReference type="AlphaFoldDB" id="A0A0E9RJ15"/>
<reference evidence="2" key="1">
    <citation type="submission" date="2014-11" db="EMBL/GenBank/DDBJ databases">
        <authorList>
            <person name="Amaro Gonzalez C."/>
        </authorList>
    </citation>
    <scope>NUCLEOTIDE SEQUENCE</scope>
</reference>
<sequence>MRGTSRKRGRDPAITEATSKCKYHCD</sequence>
<feature type="region of interest" description="Disordered" evidence="1">
    <location>
        <begin position="1"/>
        <end position="26"/>
    </location>
</feature>
<organism evidence="2">
    <name type="scientific">Anguilla anguilla</name>
    <name type="common">European freshwater eel</name>
    <name type="synonym">Muraena anguilla</name>
    <dbReference type="NCBI Taxonomy" id="7936"/>
    <lineage>
        <taxon>Eukaryota</taxon>
        <taxon>Metazoa</taxon>
        <taxon>Chordata</taxon>
        <taxon>Craniata</taxon>
        <taxon>Vertebrata</taxon>
        <taxon>Euteleostomi</taxon>
        <taxon>Actinopterygii</taxon>
        <taxon>Neopterygii</taxon>
        <taxon>Teleostei</taxon>
        <taxon>Anguilliformes</taxon>
        <taxon>Anguillidae</taxon>
        <taxon>Anguilla</taxon>
    </lineage>
</organism>
<proteinExistence type="predicted"/>
<protein>
    <submittedName>
        <fullName evidence="2">Uncharacterized protein</fullName>
    </submittedName>
</protein>
<dbReference type="EMBL" id="GBXM01079805">
    <property type="protein sequence ID" value="JAH28772.1"/>
    <property type="molecule type" value="Transcribed_RNA"/>
</dbReference>
<reference evidence="2" key="2">
    <citation type="journal article" date="2015" name="Fish Shellfish Immunol.">
        <title>Early steps in the European eel (Anguilla anguilla)-Vibrio vulnificus interaction in the gills: Role of the RtxA13 toxin.</title>
        <authorList>
            <person name="Callol A."/>
            <person name="Pajuelo D."/>
            <person name="Ebbesson L."/>
            <person name="Teles M."/>
            <person name="MacKenzie S."/>
            <person name="Amaro C."/>
        </authorList>
    </citation>
    <scope>NUCLEOTIDE SEQUENCE</scope>
</reference>
<dbReference type="EMBL" id="GBXM01074110">
    <property type="protein sequence ID" value="JAH34467.1"/>
    <property type="molecule type" value="Transcribed_RNA"/>
</dbReference>